<feature type="non-terminal residue" evidence="1">
    <location>
        <position position="1"/>
    </location>
</feature>
<dbReference type="InterPro" id="IPR015943">
    <property type="entry name" value="WD40/YVTN_repeat-like_dom_sf"/>
</dbReference>
<protein>
    <submittedName>
        <fullName evidence="1">WD40 repeat domain-containing protein</fullName>
    </submittedName>
</protein>
<evidence type="ECO:0000313" key="2">
    <source>
        <dbReference type="Proteomes" id="UP001596058"/>
    </source>
</evidence>
<dbReference type="InterPro" id="IPR011044">
    <property type="entry name" value="Quino_amine_DH_bsu"/>
</dbReference>
<organism evidence="1 2">
    <name type="scientific">Nonomuraea insulae</name>
    <dbReference type="NCBI Taxonomy" id="1616787"/>
    <lineage>
        <taxon>Bacteria</taxon>
        <taxon>Bacillati</taxon>
        <taxon>Actinomycetota</taxon>
        <taxon>Actinomycetes</taxon>
        <taxon>Streptosporangiales</taxon>
        <taxon>Streptosporangiaceae</taxon>
        <taxon>Nonomuraea</taxon>
    </lineage>
</organism>
<evidence type="ECO:0000313" key="1">
    <source>
        <dbReference type="EMBL" id="MFC5830076.1"/>
    </source>
</evidence>
<accession>A0ABW1CZ13</accession>
<comment type="caution">
    <text evidence="1">The sequence shown here is derived from an EMBL/GenBank/DDBJ whole genome shotgun (WGS) entry which is preliminary data.</text>
</comment>
<sequence length="223" mass="24247">PQQPGGRLPGGGLLFAAAGQSGERWAWDLRARRAAYVGEYAVVGPGDRVALVFDGRRSQIRRPGRSSPAPWLDRMPWEYTTFAPTGGLVAIAEETGVQIYDLDGVPTRSTRLRPSPGHLRFSPDGRLLVSTDSDRVRVWRLDDGALLADRQVPASAGHPAQAALSGDGRWLRVLAGHGTVLTLDLVRPAPPADAGAWVCERYGALSREEWARHLPEVPYREAC</sequence>
<name>A0ABW1CZ13_9ACTN</name>
<keyword evidence="2" id="KW-1185">Reference proteome</keyword>
<gene>
    <name evidence="1" type="ORF">ACFPZ3_39995</name>
</gene>
<dbReference type="Proteomes" id="UP001596058">
    <property type="component" value="Unassembled WGS sequence"/>
</dbReference>
<dbReference type="SUPFAM" id="SSF50969">
    <property type="entry name" value="YVTN repeat-like/Quinoprotein amine dehydrogenase"/>
    <property type="match status" value="1"/>
</dbReference>
<proteinExistence type="predicted"/>
<dbReference type="Gene3D" id="2.130.10.10">
    <property type="entry name" value="YVTN repeat-like/Quinoprotein amine dehydrogenase"/>
    <property type="match status" value="1"/>
</dbReference>
<dbReference type="EMBL" id="JBHSPA010000052">
    <property type="protein sequence ID" value="MFC5830076.1"/>
    <property type="molecule type" value="Genomic_DNA"/>
</dbReference>
<reference evidence="2" key="1">
    <citation type="journal article" date="2019" name="Int. J. Syst. Evol. Microbiol.">
        <title>The Global Catalogue of Microorganisms (GCM) 10K type strain sequencing project: providing services to taxonomists for standard genome sequencing and annotation.</title>
        <authorList>
            <consortium name="The Broad Institute Genomics Platform"/>
            <consortium name="The Broad Institute Genome Sequencing Center for Infectious Disease"/>
            <person name="Wu L."/>
            <person name="Ma J."/>
        </authorList>
    </citation>
    <scope>NUCLEOTIDE SEQUENCE [LARGE SCALE GENOMIC DNA]</scope>
    <source>
        <strain evidence="2">CCUG 53903</strain>
    </source>
</reference>
<dbReference type="RefSeq" id="WP_379519568.1">
    <property type="nucleotide sequence ID" value="NZ_JBHSPA010000052.1"/>
</dbReference>